<evidence type="ECO:0000313" key="5">
    <source>
        <dbReference type="Proteomes" id="UP000318416"/>
    </source>
</evidence>
<feature type="domain" description="Phosphatidic acid phosphatase type 2/haloperoxidase" evidence="3">
    <location>
        <begin position="109"/>
        <end position="218"/>
    </location>
</feature>
<evidence type="ECO:0000256" key="1">
    <source>
        <dbReference type="SAM" id="MobiDB-lite"/>
    </source>
</evidence>
<evidence type="ECO:0000259" key="3">
    <source>
        <dbReference type="SMART" id="SM00014"/>
    </source>
</evidence>
<keyword evidence="5" id="KW-1185">Reference proteome</keyword>
<dbReference type="SUPFAM" id="SSF48317">
    <property type="entry name" value="Acid phosphatase/Vanadium-dependent haloperoxidase"/>
    <property type="match status" value="1"/>
</dbReference>
<dbReference type="Proteomes" id="UP000318416">
    <property type="component" value="Unassembled WGS sequence"/>
</dbReference>
<gene>
    <name evidence="4" type="ORF">FB465_0776</name>
</gene>
<feature type="region of interest" description="Disordered" evidence="1">
    <location>
        <begin position="1"/>
        <end position="23"/>
    </location>
</feature>
<dbReference type="Gene3D" id="1.20.144.10">
    <property type="entry name" value="Phosphatidic acid phosphatase type 2/haloperoxidase"/>
    <property type="match status" value="1"/>
</dbReference>
<proteinExistence type="predicted"/>
<accession>A0A561EJP6</accession>
<evidence type="ECO:0000256" key="2">
    <source>
        <dbReference type="SAM" id="Phobius"/>
    </source>
</evidence>
<feature type="transmembrane region" description="Helical" evidence="2">
    <location>
        <begin position="152"/>
        <end position="170"/>
    </location>
</feature>
<keyword evidence="2" id="KW-0812">Transmembrane</keyword>
<feature type="transmembrane region" description="Helical" evidence="2">
    <location>
        <begin position="203"/>
        <end position="221"/>
    </location>
</feature>
<feature type="transmembrane region" description="Helical" evidence="2">
    <location>
        <begin position="110"/>
        <end position="132"/>
    </location>
</feature>
<dbReference type="RefSeq" id="WP_145787580.1">
    <property type="nucleotide sequence ID" value="NZ_BAAABR010000018.1"/>
</dbReference>
<dbReference type="AlphaFoldDB" id="A0A561EJP6"/>
<organism evidence="4 5">
    <name type="scientific">Kitasatospora atroaurantiaca</name>
    <dbReference type="NCBI Taxonomy" id="285545"/>
    <lineage>
        <taxon>Bacteria</taxon>
        <taxon>Bacillati</taxon>
        <taxon>Actinomycetota</taxon>
        <taxon>Actinomycetes</taxon>
        <taxon>Kitasatosporales</taxon>
        <taxon>Streptomycetaceae</taxon>
        <taxon>Kitasatospora</taxon>
    </lineage>
</organism>
<keyword evidence="2" id="KW-1133">Transmembrane helix</keyword>
<dbReference type="OrthoDB" id="5289372at2"/>
<feature type="transmembrane region" description="Helical" evidence="2">
    <location>
        <begin position="73"/>
        <end position="103"/>
    </location>
</feature>
<dbReference type="SMART" id="SM00014">
    <property type="entry name" value="acidPPc"/>
    <property type="match status" value="1"/>
</dbReference>
<evidence type="ECO:0000313" key="4">
    <source>
        <dbReference type="EMBL" id="TWE15833.1"/>
    </source>
</evidence>
<protein>
    <submittedName>
        <fullName evidence="4">Undecaprenyl-diphosphatase</fullName>
    </submittedName>
</protein>
<feature type="transmembrane region" description="Helical" evidence="2">
    <location>
        <begin position="27"/>
        <end position="47"/>
    </location>
</feature>
<keyword evidence="2" id="KW-0472">Membrane</keyword>
<dbReference type="InterPro" id="IPR000326">
    <property type="entry name" value="PAP2/HPO"/>
</dbReference>
<dbReference type="Pfam" id="PF01569">
    <property type="entry name" value="PAP2"/>
    <property type="match status" value="1"/>
</dbReference>
<reference evidence="4 5" key="1">
    <citation type="submission" date="2019-06" db="EMBL/GenBank/DDBJ databases">
        <title>Sequencing the genomes of 1000 actinobacteria strains.</title>
        <authorList>
            <person name="Klenk H.-P."/>
        </authorList>
    </citation>
    <scope>NUCLEOTIDE SEQUENCE [LARGE SCALE GENOMIC DNA]</scope>
    <source>
        <strain evidence="4 5">DSM 41649</strain>
    </source>
</reference>
<name>A0A561EJP6_9ACTN</name>
<dbReference type="EMBL" id="VIVR01000001">
    <property type="protein sequence ID" value="TWE15833.1"/>
    <property type="molecule type" value="Genomic_DNA"/>
</dbReference>
<comment type="caution">
    <text evidence="4">The sequence shown here is derived from an EMBL/GenBank/DDBJ whole genome shotgun (WGS) entry which is preliminary data.</text>
</comment>
<sequence length="237" mass="25052">MFDVLPPEERPRAQATPDPIPSPAPRFAVLTGAAALAASLVIAGLLADDPHTPVLRGLDAALTSAMTGPHDSLFTVAATVVQAGIGGPSGLIGPLLLVGYLLVHRRWWSALYVFLTCAAANVLVIVPLKSAVERPRPADPWILVNGGSFPSAHAYSAAALTVVLSAVISGEAARRRWWLFGVCFTVVVMWTSVWVHSNWPSDAVAGALAGVGAALLLWKAFSPLLRREAERVSADWR</sequence>
<feature type="transmembrane region" description="Helical" evidence="2">
    <location>
        <begin position="177"/>
        <end position="197"/>
    </location>
</feature>
<dbReference type="InterPro" id="IPR036938">
    <property type="entry name" value="PAP2/HPO_sf"/>
</dbReference>